<sequence>MVKKLFPIRHVMGYIFSLVLTVVALSVLLDGISFAVGMTILLVCATIQAGVQLFMFMHINEHGETKSSLYINIGYALFVALATVFGTLLTMIWGYQ</sequence>
<dbReference type="AlphaFoldDB" id="A0A4V6P6D3"/>
<evidence type="ECO:0000256" key="1">
    <source>
        <dbReference type="ARBA" id="ARBA00000725"/>
    </source>
</evidence>
<dbReference type="GO" id="GO:0005886">
    <property type="term" value="C:plasma membrane"/>
    <property type="evidence" value="ECO:0007669"/>
    <property type="project" value="UniProtKB-SubCell"/>
</dbReference>
<dbReference type="EC" id="1.10.3.-" evidence="9"/>
<accession>A0A4V6P6D3</accession>
<dbReference type="GO" id="GO:0019646">
    <property type="term" value="P:aerobic electron transport chain"/>
    <property type="evidence" value="ECO:0007669"/>
    <property type="project" value="TreeGrafter"/>
</dbReference>
<dbReference type="GO" id="GO:0042773">
    <property type="term" value="P:ATP synthesis coupled electron transport"/>
    <property type="evidence" value="ECO:0007669"/>
    <property type="project" value="UniProtKB-UniRule"/>
</dbReference>
<evidence type="ECO:0000256" key="9">
    <source>
        <dbReference type="RuleBase" id="RU367153"/>
    </source>
</evidence>
<dbReference type="RefSeq" id="WP_132417172.1">
    <property type="nucleotide sequence ID" value="NZ_SKFG01000004.1"/>
</dbReference>
<dbReference type="GO" id="GO:0015990">
    <property type="term" value="P:electron transport coupled proton transport"/>
    <property type="evidence" value="ECO:0007669"/>
    <property type="project" value="TreeGrafter"/>
</dbReference>
<reference evidence="10 11" key="1">
    <citation type="submission" date="2019-03" db="EMBL/GenBank/DDBJ databases">
        <authorList>
            <person name="Kim M.K.M."/>
        </authorList>
    </citation>
    <scope>NUCLEOTIDE SEQUENCE [LARGE SCALE GENOMIC DNA]</scope>
    <source>
        <strain evidence="10 11">18JY21-1</strain>
    </source>
</reference>
<dbReference type="OrthoDB" id="2361460at2"/>
<dbReference type="GO" id="GO:0009319">
    <property type="term" value="C:cytochrome o ubiquinol oxidase complex"/>
    <property type="evidence" value="ECO:0007669"/>
    <property type="project" value="TreeGrafter"/>
</dbReference>
<proteinExistence type="inferred from homology"/>
<keyword evidence="8 9" id="KW-0472">Membrane</keyword>
<dbReference type="Pfam" id="PF03626">
    <property type="entry name" value="COX4_pro"/>
    <property type="match status" value="1"/>
</dbReference>
<evidence type="ECO:0000256" key="8">
    <source>
        <dbReference type="ARBA" id="ARBA00023136"/>
    </source>
</evidence>
<feature type="transmembrane region" description="Helical" evidence="9">
    <location>
        <begin position="69"/>
        <end position="95"/>
    </location>
</feature>
<comment type="similarity">
    <text evidence="3 9">Belongs to the cytochrome c oxidase bacterial subunit 4 family.</text>
</comment>
<dbReference type="InterPro" id="IPR050968">
    <property type="entry name" value="Cytochrome_c_oxidase_bac_sub4"/>
</dbReference>
<dbReference type="GO" id="GO:0015078">
    <property type="term" value="F:proton transmembrane transporter activity"/>
    <property type="evidence" value="ECO:0007669"/>
    <property type="project" value="TreeGrafter"/>
</dbReference>
<evidence type="ECO:0000313" key="10">
    <source>
        <dbReference type="EMBL" id="TCZ78722.1"/>
    </source>
</evidence>
<comment type="function">
    <text evidence="9">Catalyzes quinol oxidation with the concomitant reduction of oxygen to water.</text>
</comment>
<dbReference type="PANTHER" id="PTHR36835">
    <property type="entry name" value="CYTOCHROME BO(3) UBIQUINOL OXIDASE SUBUNIT 4"/>
    <property type="match status" value="1"/>
</dbReference>
<keyword evidence="6 9" id="KW-1133">Transmembrane helix</keyword>
<dbReference type="EMBL" id="SKFG01000004">
    <property type="protein sequence ID" value="TCZ78722.1"/>
    <property type="molecule type" value="Genomic_DNA"/>
</dbReference>
<dbReference type="InterPro" id="IPR005171">
    <property type="entry name" value="Cyt_c_oxidase_su4_prok"/>
</dbReference>
<protein>
    <recommendedName>
        <fullName evidence="9">Quinol oxidase subunit 4</fullName>
        <ecNumber evidence="9">1.10.3.-</ecNumber>
    </recommendedName>
</protein>
<keyword evidence="11" id="KW-1185">Reference proteome</keyword>
<dbReference type="Proteomes" id="UP000295418">
    <property type="component" value="Unassembled WGS sequence"/>
</dbReference>
<keyword evidence="5 9" id="KW-0812">Transmembrane</keyword>
<feature type="transmembrane region" description="Helical" evidence="9">
    <location>
        <begin position="35"/>
        <end position="57"/>
    </location>
</feature>
<organism evidence="10 11">
    <name type="scientific">Paenibacillus albiflavus</name>
    <dbReference type="NCBI Taxonomy" id="2545760"/>
    <lineage>
        <taxon>Bacteria</taxon>
        <taxon>Bacillati</taxon>
        <taxon>Bacillota</taxon>
        <taxon>Bacilli</taxon>
        <taxon>Bacillales</taxon>
        <taxon>Paenibacillaceae</taxon>
        <taxon>Paenibacillus</taxon>
    </lineage>
</organism>
<gene>
    <name evidence="10" type="primary">qoxD</name>
    <name evidence="10" type="ORF">E0485_06470</name>
</gene>
<evidence type="ECO:0000313" key="11">
    <source>
        <dbReference type="Proteomes" id="UP000295418"/>
    </source>
</evidence>
<evidence type="ECO:0000256" key="5">
    <source>
        <dbReference type="ARBA" id="ARBA00022692"/>
    </source>
</evidence>
<evidence type="ECO:0000256" key="2">
    <source>
        <dbReference type="ARBA" id="ARBA00004651"/>
    </source>
</evidence>
<dbReference type="PANTHER" id="PTHR36835:SF1">
    <property type="entry name" value="CYTOCHROME BO(3) UBIQUINOL OXIDASE SUBUNIT 4"/>
    <property type="match status" value="1"/>
</dbReference>
<evidence type="ECO:0000256" key="6">
    <source>
        <dbReference type="ARBA" id="ARBA00022989"/>
    </source>
</evidence>
<comment type="caution">
    <text evidence="10">The sequence shown here is derived from an EMBL/GenBank/DDBJ whole genome shotgun (WGS) entry which is preliminary data.</text>
</comment>
<keyword evidence="4 9" id="KW-1003">Cell membrane</keyword>
<dbReference type="InterPro" id="IPR014250">
    <property type="entry name" value="QoxD"/>
</dbReference>
<evidence type="ECO:0000256" key="4">
    <source>
        <dbReference type="ARBA" id="ARBA00022475"/>
    </source>
</evidence>
<dbReference type="NCBIfam" id="TIGR02901">
    <property type="entry name" value="QoxD"/>
    <property type="match status" value="1"/>
</dbReference>
<keyword evidence="7 9" id="KW-0560">Oxidoreductase</keyword>
<feature type="transmembrane region" description="Helical" evidence="9">
    <location>
        <begin position="12"/>
        <end position="29"/>
    </location>
</feature>
<dbReference type="GO" id="GO:0009486">
    <property type="term" value="F:cytochrome bo3 ubiquinol oxidase activity"/>
    <property type="evidence" value="ECO:0007669"/>
    <property type="project" value="TreeGrafter"/>
</dbReference>
<evidence type="ECO:0000256" key="7">
    <source>
        <dbReference type="ARBA" id="ARBA00023002"/>
    </source>
</evidence>
<comment type="subcellular location">
    <subcellularLocation>
        <location evidence="2 9">Cell membrane</location>
        <topology evidence="2 9">Multi-pass membrane protein</topology>
    </subcellularLocation>
</comment>
<comment type="catalytic activity">
    <reaction evidence="1 9">
        <text>2 a quinol + O2 = 2 a quinone + 2 H2O</text>
        <dbReference type="Rhea" id="RHEA:55376"/>
        <dbReference type="ChEBI" id="CHEBI:15377"/>
        <dbReference type="ChEBI" id="CHEBI:15379"/>
        <dbReference type="ChEBI" id="CHEBI:24646"/>
        <dbReference type="ChEBI" id="CHEBI:132124"/>
    </reaction>
</comment>
<name>A0A4V6P6D3_9BACL</name>
<evidence type="ECO:0000256" key="3">
    <source>
        <dbReference type="ARBA" id="ARBA00008079"/>
    </source>
</evidence>
<dbReference type="GO" id="GO:0016682">
    <property type="term" value="F:oxidoreductase activity, acting on diphenols and related substances as donors, oxygen as acceptor"/>
    <property type="evidence" value="ECO:0007669"/>
    <property type="project" value="UniProtKB-UniRule"/>
</dbReference>